<evidence type="ECO:0000313" key="3">
    <source>
        <dbReference type="Proteomes" id="UP000001261"/>
    </source>
</evidence>
<feature type="region of interest" description="Disordered" evidence="1">
    <location>
        <begin position="33"/>
        <end position="58"/>
    </location>
</feature>
<dbReference type="OMA" id="ERTNWQH"/>
<dbReference type="GeneID" id="24164341"/>
<organism evidence="2 3">
    <name type="scientific">Coccidioides immitis (strain RS)</name>
    <name type="common">Valley fever fungus</name>
    <dbReference type="NCBI Taxonomy" id="246410"/>
    <lineage>
        <taxon>Eukaryota</taxon>
        <taxon>Fungi</taxon>
        <taxon>Dikarya</taxon>
        <taxon>Ascomycota</taxon>
        <taxon>Pezizomycotina</taxon>
        <taxon>Eurotiomycetes</taxon>
        <taxon>Eurotiomycetidae</taxon>
        <taxon>Onygenales</taxon>
        <taxon>Onygenaceae</taxon>
        <taxon>Coccidioides</taxon>
    </lineage>
</organism>
<accession>A0A0E1S5F2</accession>
<reference evidence="3" key="1">
    <citation type="journal article" date="2009" name="Genome Res.">
        <title>Comparative genomic analyses of the human fungal pathogens Coccidioides and their relatives.</title>
        <authorList>
            <person name="Sharpton T.J."/>
            <person name="Stajich J.E."/>
            <person name="Rounsley S.D."/>
            <person name="Gardner M.J."/>
            <person name="Wortman J.R."/>
            <person name="Jordar V.S."/>
            <person name="Maiti R."/>
            <person name="Kodira C.D."/>
            <person name="Neafsey D.E."/>
            <person name="Zeng Q."/>
            <person name="Hung C.-Y."/>
            <person name="McMahan C."/>
            <person name="Muszewska A."/>
            <person name="Grynberg M."/>
            <person name="Mandel M.A."/>
            <person name="Kellner E.M."/>
            <person name="Barker B.M."/>
            <person name="Galgiani J.N."/>
            <person name="Orbach M.J."/>
            <person name="Kirkland T.N."/>
            <person name="Cole G.T."/>
            <person name="Henn M.R."/>
            <person name="Birren B.W."/>
            <person name="Taylor J.W."/>
        </authorList>
    </citation>
    <scope>NUCLEOTIDE SEQUENCE [LARGE SCALE GENOMIC DNA]</scope>
    <source>
        <strain evidence="3">RS</strain>
    </source>
</reference>
<dbReference type="InParanoid" id="A0A0E1S5F2"/>
<dbReference type="VEuPathDB" id="FungiDB:CIMG_12714"/>
<keyword evidence="3" id="KW-1185">Reference proteome</keyword>
<feature type="compositionally biased region" description="Basic and acidic residues" evidence="1">
    <location>
        <begin position="33"/>
        <end position="42"/>
    </location>
</feature>
<reference evidence="3" key="2">
    <citation type="journal article" date="2010" name="Genome Res.">
        <title>Population genomic sequencing of Coccidioides fungi reveals recent hybridization and transposon control.</title>
        <authorList>
            <person name="Neafsey D.E."/>
            <person name="Barker B.M."/>
            <person name="Sharpton T.J."/>
            <person name="Stajich J.E."/>
            <person name="Park D.J."/>
            <person name="Whiston E."/>
            <person name="Hung C.-Y."/>
            <person name="McMahan C."/>
            <person name="White J."/>
            <person name="Sykes S."/>
            <person name="Heiman D."/>
            <person name="Young S."/>
            <person name="Zeng Q."/>
            <person name="Abouelleil A."/>
            <person name="Aftuck L."/>
            <person name="Bessette D."/>
            <person name="Brown A."/>
            <person name="FitzGerald M."/>
            <person name="Lui A."/>
            <person name="Macdonald J.P."/>
            <person name="Priest M."/>
            <person name="Orbach M.J."/>
            <person name="Galgiani J.N."/>
            <person name="Kirkland T.N."/>
            <person name="Cole G.T."/>
            <person name="Birren B.W."/>
            <person name="Henn M.R."/>
            <person name="Taylor J.W."/>
            <person name="Rounsley S.D."/>
        </authorList>
    </citation>
    <scope>GENOME REANNOTATION</scope>
    <source>
        <strain evidence="3">RS</strain>
    </source>
</reference>
<feature type="region of interest" description="Disordered" evidence="1">
    <location>
        <begin position="106"/>
        <end position="146"/>
    </location>
</feature>
<protein>
    <submittedName>
        <fullName evidence="2">Uncharacterized protein</fullName>
    </submittedName>
</protein>
<sequence>MSEVLAGGWLAPHIRTCISGGLTGNGVLREGFGEEKARDGRTSRPGGGHLIGERGRERVRPRIGISGLTDSQGGRTAAIGLRTTNRIDARSADRVVWRPFSAVFPGSRARQNGERTNWQHPQQHRDSSGRTHTHARSLAHTRSQSHIVLRNNRGPAITVPLLRAGPASTLSSSASPCPPQLQGEMHSSSVRGALRFGRSLNLGKTLFAGPSLLSSPAVGE</sequence>
<dbReference type="EMBL" id="GG704911">
    <property type="protein sequence ID" value="EAS36816.1"/>
    <property type="molecule type" value="Genomic_DNA"/>
</dbReference>
<gene>
    <name evidence="2" type="ORF">CIMG_12714</name>
</gene>
<dbReference type="RefSeq" id="XP_001248399.1">
    <property type="nucleotide sequence ID" value="XM_001248398.1"/>
</dbReference>
<dbReference type="KEGG" id="cim:CIMG_12714"/>
<dbReference type="Proteomes" id="UP000001261">
    <property type="component" value="Unassembled WGS sequence"/>
</dbReference>
<proteinExistence type="predicted"/>
<evidence type="ECO:0000313" key="2">
    <source>
        <dbReference type="EMBL" id="EAS36816.1"/>
    </source>
</evidence>
<name>A0A0E1S5F2_COCIM</name>
<dbReference type="AlphaFoldDB" id="A0A0E1S5F2"/>
<evidence type="ECO:0000256" key="1">
    <source>
        <dbReference type="SAM" id="MobiDB-lite"/>
    </source>
</evidence>